<dbReference type="AlphaFoldDB" id="A0A542DPV2"/>
<dbReference type="OrthoDB" id="3700976at2"/>
<evidence type="ECO:0000313" key="1">
    <source>
        <dbReference type="EMBL" id="TQJ05129.1"/>
    </source>
</evidence>
<sequence>MNYHILREFGELILNRPCLGAPPAEVAAWYERKADLFECIAAAEGHDPVGALRQARLARRHASRLVTAGSHAA</sequence>
<dbReference type="Proteomes" id="UP000320876">
    <property type="component" value="Unassembled WGS sequence"/>
</dbReference>
<dbReference type="RefSeq" id="WP_142000703.1">
    <property type="nucleotide sequence ID" value="NZ_VFML01000001.1"/>
</dbReference>
<evidence type="ECO:0000313" key="2">
    <source>
        <dbReference type="Proteomes" id="UP000320876"/>
    </source>
</evidence>
<comment type="caution">
    <text evidence="1">The sequence shown here is derived from an EMBL/GenBank/DDBJ whole genome shotgun (WGS) entry which is preliminary data.</text>
</comment>
<dbReference type="EMBL" id="VFML01000001">
    <property type="protein sequence ID" value="TQJ05129.1"/>
    <property type="molecule type" value="Genomic_DNA"/>
</dbReference>
<gene>
    <name evidence="1" type="ORF">FB471_4953</name>
</gene>
<name>A0A542DPV2_AMYCI</name>
<accession>A0A542DPV2</accession>
<keyword evidence="2" id="KW-1185">Reference proteome</keyword>
<reference evidence="1 2" key="1">
    <citation type="submission" date="2019-06" db="EMBL/GenBank/DDBJ databases">
        <title>Sequencing the genomes of 1000 actinobacteria strains.</title>
        <authorList>
            <person name="Klenk H.-P."/>
        </authorList>
    </citation>
    <scope>NUCLEOTIDE SEQUENCE [LARGE SCALE GENOMIC DNA]</scope>
    <source>
        <strain evidence="1 2">DSM 45679</strain>
    </source>
</reference>
<organism evidence="1 2">
    <name type="scientific">Amycolatopsis cihanbeyliensis</name>
    <dbReference type="NCBI Taxonomy" id="1128664"/>
    <lineage>
        <taxon>Bacteria</taxon>
        <taxon>Bacillati</taxon>
        <taxon>Actinomycetota</taxon>
        <taxon>Actinomycetes</taxon>
        <taxon>Pseudonocardiales</taxon>
        <taxon>Pseudonocardiaceae</taxon>
        <taxon>Amycolatopsis</taxon>
    </lineage>
</organism>
<protein>
    <submittedName>
        <fullName evidence="1">Uncharacterized protein</fullName>
    </submittedName>
</protein>
<proteinExistence type="predicted"/>